<accession>F9WHN0</accession>
<comment type="caution">
    <text evidence="1">The sequence shown here is derived from an EMBL/GenBank/DDBJ whole genome shotgun (WGS) entry which is preliminary data.</text>
</comment>
<dbReference type="AlphaFoldDB" id="F9WHN0"/>
<evidence type="ECO:0000313" key="1">
    <source>
        <dbReference type="EMBL" id="CCD16823.1"/>
    </source>
</evidence>
<gene>
    <name evidence="1" type="ORF">TCIL3000_0_01820</name>
</gene>
<proteinExistence type="predicted"/>
<reference evidence="2" key="1">
    <citation type="submission" date="2011-07" db="EMBL/GenBank/DDBJ databases">
        <title>Divergent evolution of antigenic variation in African trypanosomes.</title>
        <authorList>
            <person name="Jackson A.P."/>
            <person name="Berry A."/>
            <person name="Allison H.C."/>
            <person name="Burton P."/>
            <person name="Anderson J."/>
            <person name="Aslett M."/>
            <person name="Brown R."/>
            <person name="Corton N."/>
            <person name="Harris D."/>
            <person name="Hauser H."/>
            <person name="Gamble J."/>
            <person name="Gilderthorp R."/>
            <person name="McQuillan J."/>
            <person name="Quail M.A."/>
            <person name="Sanders M."/>
            <person name="Van Tonder A."/>
            <person name="Ginger M.L."/>
            <person name="Donelson J.E."/>
            <person name="Field M.C."/>
            <person name="Barry J.D."/>
            <person name="Berriman M."/>
            <person name="Hertz-Fowler C."/>
        </authorList>
    </citation>
    <scope>NUCLEOTIDE SEQUENCE [LARGE SCALE GENOMIC DNA]</scope>
    <source>
        <strain evidence="2">IL3000</strain>
    </source>
</reference>
<dbReference type="Proteomes" id="UP000000702">
    <property type="component" value="Unassembled WGS sequence"/>
</dbReference>
<keyword evidence="2" id="KW-1185">Reference proteome</keyword>
<evidence type="ECO:0000313" key="2">
    <source>
        <dbReference type="Proteomes" id="UP000000702"/>
    </source>
</evidence>
<dbReference type="EMBL" id="CAEQ01002464">
    <property type="protein sequence ID" value="CCD16823.1"/>
    <property type="molecule type" value="Genomic_DNA"/>
</dbReference>
<name>F9WHN0_TRYCI</name>
<organism evidence="1 2">
    <name type="scientific">Trypanosoma congolense (strain IL3000)</name>
    <dbReference type="NCBI Taxonomy" id="1068625"/>
    <lineage>
        <taxon>Eukaryota</taxon>
        <taxon>Discoba</taxon>
        <taxon>Euglenozoa</taxon>
        <taxon>Kinetoplastea</taxon>
        <taxon>Metakinetoplastina</taxon>
        <taxon>Trypanosomatida</taxon>
        <taxon>Trypanosomatidae</taxon>
        <taxon>Trypanosoma</taxon>
        <taxon>Nannomonas</taxon>
    </lineage>
</organism>
<reference evidence="1 2" key="2">
    <citation type="journal article" date="2012" name="Proc. Natl. Acad. Sci. U.S.A.">
        <title>Antigenic diversity is generated by distinct evolutionary mechanisms in African trypanosome species.</title>
        <authorList>
            <person name="Jackson A.P."/>
            <person name="Berry A."/>
            <person name="Aslett M."/>
            <person name="Allison H.C."/>
            <person name="Burton P."/>
            <person name="Vavrova-Anderson J."/>
            <person name="Brown R."/>
            <person name="Browne H."/>
            <person name="Corton N."/>
            <person name="Hauser H."/>
            <person name="Gamble J."/>
            <person name="Gilderthorp R."/>
            <person name="Marcello L."/>
            <person name="McQuillan J."/>
            <person name="Otto T.D."/>
            <person name="Quail M.A."/>
            <person name="Sanders M.J."/>
            <person name="van Tonder A."/>
            <person name="Ginger M.L."/>
            <person name="Field M.C."/>
            <person name="Barry J.D."/>
            <person name="Hertz-Fowler C."/>
            <person name="Berriman M."/>
        </authorList>
    </citation>
    <scope>NUCLEOTIDE SEQUENCE [LARGE SCALE GENOMIC DNA]</scope>
    <source>
        <strain evidence="1 2">IL3000</strain>
    </source>
</reference>
<sequence>MVATPYFFEIYSDNFLFTERSIYTFLILQPAQIFLSLVSPSTQTEDRRGKAVFWRWHPFRVTRAFCVTANFTSSPFDFLKCFGKSEMLTYCALSFSPKDISSTFLFSFFSSFSSLRQSLLPAKVCHTDVVAPITLQSISK</sequence>
<protein>
    <submittedName>
        <fullName evidence="1">Uncharacterized protein</fullName>
    </submittedName>
</protein>